<comment type="caution">
    <text evidence="1">The sequence shown here is derived from an EMBL/GenBank/DDBJ whole genome shotgun (WGS) entry which is preliminary data.</text>
</comment>
<proteinExistence type="predicted"/>
<name>A0ABV1HSW7_9FIRM</name>
<dbReference type="Proteomes" id="UP001478133">
    <property type="component" value="Unassembled WGS sequence"/>
</dbReference>
<sequence length="143" mass="16951">MKKSKVIVLLSVSGILCLVTIFSMVQLVMNELFTPPERGEECRAEWVCADEDMKIVSFSEAFPTDLFTESNFYIKNEEFKYEATEDMGFLVADRFYDENVEDINIFEGHYYYDKDSVTLQMEKVYDEKYKYLQGKEYKFVLHK</sequence>
<dbReference type="RefSeq" id="WP_211148438.1">
    <property type="nucleotide sequence ID" value="NZ_JBBMEY010000023.1"/>
</dbReference>
<protein>
    <submittedName>
        <fullName evidence="1">Uncharacterized protein</fullName>
    </submittedName>
</protein>
<evidence type="ECO:0000313" key="1">
    <source>
        <dbReference type="EMBL" id="MEQ2565401.1"/>
    </source>
</evidence>
<dbReference type="EMBL" id="JBBMFI010000010">
    <property type="protein sequence ID" value="MEQ2565401.1"/>
    <property type="molecule type" value="Genomic_DNA"/>
</dbReference>
<keyword evidence="2" id="KW-1185">Reference proteome</keyword>
<reference evidence="1 2" key="1">
    <citation type="submission" date="2024-03" db="EMBL/GenBank/DDBJ databases">
        <title>Human intestinal bacterial collection.</title>
        <authorList>
            <person name="Pauvert C."/>
            <person name="Hitch T.C.A."/>
            <person name="Clavel T."/>
        </authorList>
    </citation>
    <scope>NUCLEOTIDE SEQUENCE [LARGE SCALE GENOMIC DNA]</scope>
    <source>
        <strain evidence="1 2">CLA-AP-H18</strain>
    </source>
</reference>
<evidence type="ECO:0000313" key="2">
    <source>
        <dbReference type="Proteomes" id="UP001478133"/>
    </source>
</evidence>
<accession>A0ABV1HSW7</accession>
<gene>
    <name evidence="1" type="ORF">ABFO16_04030</name>
</gene>
<organism evidence="1 2">
    <name type="scientific">Ruminococcoides intestinihominis</name>
    <dbReference type="NCBI Taxonomy" id="3133161"/>
    <lineage>
        <taxon>Bacteria</taxon>
        <taxon>Bacillati</taxon>
        <taxon>Bacillota</taxon>
        <taxon>Clostridia</taxon>
        <taxon>Eubacteriales</taxon>
        <taxon>Oscillospiraceae</taxon>
        <taxon>Ruminococcoides</taxon>
    </lineage>
</organism>